<reference evidence="1 2" key="1">
    <citation type="submission" date="2019-05" db="EMBL/GenBank/DDBJ databases">
        <title>Another draft genome of Portunus trituberculatus and its Hox gene families provides insights of decapod evolution.</title>
        <authorList>
            <person name="Jeong J.-H."/>
            <person name="Song I."/>
            <person name="Kim S."/>
            <person name="Choi T."/>
            <person name="Kim D."/>
            <person name="Ryu S."/>
            <person name="Kim W."/>
        </authorList>
    </citation>
    <scope>NUCLEOTIDE SEQUENCE [LARGE SCALE GENOMIC DNA]</scope>
    <source>
        <tissue evidence="1">Muscle</tissue>
    </source>
</reference>
<accession>A0A5B7HIX8</accession>
<dbReference type="Proteomes" id="UP000324222">
    <property type="component" value="Unassembled WGS sequence"/>
</dbReference>
<sequence length="96" mass="11134">MNNDMKKTLDKIKMEKSTIKGNGANYEVALQGLEQKLNTSMDTGKGISEIKLEEWKKVWKKEQDEEKVNSAEVVKQQIRAKKTVIQVIREKEELVR</sequence>
<proteinExistence type="predicted"/>
<gene>
    <name evidence="1" type="ORF">E2C01_063909</name>
</gene>
<name>A0A5B7HIX8_PORTR</name>
<evidence type="ECO:0000313" key="2">
    <source>
        <dbReference type="Proteomes" id="UP000324222"/>
    </source>
</evidence>
<protein>
    <submittedName>
        <fullName evidence="1">Uncharacterized protein</fullName>
    </submittedName>
</protein>
<comment type="caution">
    <text evidence="1">The sequence shown here is derived from an EMBL/GenBank/DDBJ whole genome shotgun (WGS) entry which is preliminary data.</text>
</comment>
<organism evidence="1 2">
    <name type="scientific">Portunus trituberculatus</name>
    <name type="common">Swimming crab</name>
    <name type="synonym">Neptunus trituberculatus</name>
    <dbReference type="NCBI Taxonomy" id="210409"/>
    <lineage>
        <taxon>Eukaryota</taxon>
        <taxon>Metazoa</taxon>
        <taxon>Ecdysozoa</taxon>
        <taxon>Arthropoda</taxon>
        <taxon>Crustacea</taxon>
        <taxon>Multicrustacea</taxon>
        <taxon>Malacostraca</taxon>
        <taxon>Eumalacostraca</taxon>
        <taxon>Eucarida</taxon>
        <taxon>Decapoda</taxon>
        <taxon>Pleocyemata</taxon>
        <taxon>Brachyura</taxon>
        <taxon>Eubrachyura</taxon>
        <taxon>Portunoidea</taxon>
        <taxon>Portunidae</taxon>
        <taxon>Portuninae</taxon>
        <taxon>Portunus</taxon>
    </lineage>
</organism>
<dbReference type="EMBL" id="VSRR010029816">
    <property type="protein sequence ID" value="MPC69679.1"/>
    <property type="molecule type" value="Genomic_DNA"/>
</dbReference>
<dbReference type="AlphaFoldDB" id="A0A5B7HIX8"/>
<evidence type="ECO:0000313" key="1">
    <source>
        <dbReference type="EMBL" id="MPC69679.1"/>
    </source>
</evidence>
<keyword evidence="2" id="KW-1185">Reference proteome</keyword>